<dbReference type="PROSITE" id="PS51257">
    <property type="entry name" value="PROKAR_LIPOPROTEIN"/>
    <property type="match status" value="1"/>
</dbReference>
<evidence type="ECO:0000256" key="1">
    <source>
        <dbReference type="ARBA" id="ARBA00006987"/>
    </source>
</evidence>
<organism evidence="2 3">
    <name type="scientific">Nesterenkonia xinjiangensis</name>
    <dbReference type="NCBI Taxonomy" id="225327"/>
    <lineage>
        <taxon>Bacteria</taxon>
        <taxon>Bacillati</taxon>
        <taxon>Actinomycetota</taxon>
        <taxon>Actinomycetes</taxon>
        <taxon>Micrococcales</taxon>
        <taxon>Micrococcaceae</taxon>
        <taxon>Nesterenkonia</taxon>
    </lineage>
</organism>
<dbReference type="PIRSF" id="PIRSF017082">
    <property type="entry name" value="YflP"/>
    <property type="match status" value="1"/>
</dbReference>
<keyword evidence="3" id="KW-1185">Reference proteome</keyword>
<name>A0A7Z0GL99_9MICC</name>
<dbReference type="CDD" id="cd07012">
    <property type="entry name" value="PBP2_Bug_TTT"/>
    <property type="match status" value="1"/>
</dbReference>
<dbReference type="AlphaFoldDB" id="A0A7Z0GL99"/>
<proteinExistence type="inferred from homology"/>
<evidence type="ECO:0000313" key="2">
    <source>
        <dbReference type="EMBL" id="NYJ77221.1"/>
    </source>
</evidence>
<dbReference type="Pfam" id="PF03401">
    <property type="entry name" value="TctC"/>
    <property type="match status" value="1"/>
</dbReference>
<dbReference type="RefSeq" id="WP_179540734.1">
    <property type="nucleotide sequence ID" value="NZ_BAAALL010000004.1"/>
</dbReference>
<dbReference type="Gene3D" id="3.40.190.150">
    <property type="entry name" value="Bordetella uptake gene, domain 1"/>
    <property type="match status" value="1"/>
</dbReference>
<keyword evidence="2" id="KW-0675">Receptor</keyword>
<protein>
    <submittedName>
        <fullName evidence="2">Tripartite-type tricarboxylate transporter receptor subunit TctC</fullName>
    </submittedName>
</protein>
<dbReference type="InterPro" id="IPR005064">
    <property type="entry name" value="BUG"/>
</dbReference>
<sequence>MSKTLRLGAATIAVSALGLTACGDDGDYPSEDITFVVPFGTGGANDQIARAFAQELESELGVNVNVENREGGGATIGTSHVINSDPDGYTIGLAPGAALAQQPLTNDDLPYSSPEDYHVVGKIAEMPGIVAVPGDSEFDDLEEFMSYAKDNPGELQASQAGNGTTQDLLIRELGRLADAEIQSIPLAGGGQEATLAAVSGRVDATFGFAPAIKGFVESDDLKVIGVVSDEQYEAFPEAQLSTDIGYDTPLRAVYYIVLPLETPEDVREQLETATESIVDSEAMAQFSEESGFVLDHRDHDAAVEEITEYTELYEEFNANFDIED</sequence>
<comment type="caution">
    <text evidence="2">The sequence shown here is derived from an EMBL/GenBank/DDBJ whole genome shotgun (WGS) entry which is preliminary data.</text>
</comment>
<dbReference type="Proteomes" id="UP000535437">
    <property type="component" value="Unassembled WGS sequence"/>
</dbReference>
<dbReference type="InterPro" id="IPR042100">
    <property type="entry name" value="Bug_dom1"/>
</dbReference>
<gene>
    <name evidence="2" type="ORF">HNR09_000632</name>
</gene>
<comment type="similarity">
    <text evidence="1">Belongs to the UPF0065 (bug) family.</text>
</comment>
<dbReference type="Gene3D" id="3.40.190.10">
    <property type="entry name" value="Periplasmic binding protein-like II"/>
    <property type="match status" value="1"/>
</dbReference>
<dbReference type="SUPFAM" id="SSF53850">
    <property type="entry name" value="Periplasmic binding protein-like II"/>
    <property type="match status" value="1"/>
</dbReference>
<accession>A0A7Z0GL99</accession>
<dbReference type="PANTHER" id="PTHR42928">
    <property type="entry name" value="TRICARBOXYLATE-BINDING PROTEIN"/>
    <property type="match status" value="1"/>
</dbReference>
<dbReference type="PANTHER" id="PTHR42928:SF5">
    <property type="entry name" value="BLR1237 PROTEIN"/>
    <property type="match status" value="1"/>
</dbReference>
<dbReference type="EMBL" id="JACCFY010000001">
    <property type="protein sequence ID" value="NYJ77221.1"/>
    <property type="molecule type" value="Genomic_DNA"/>
</dbReference>
<reference evidence="2 3" key="1">
    <citation type="submission" date="2020-07" db="EMBL/GenBank/DDBJ databases">
        <title>Sequencing the genomes of 1000 actinobacteria strains.</title>
        <authorList>
            <person name="Klenk H.-P."/>
        </authorList>
    </citation>
    <scope>NUCLEOTIDE SEQUENCE [LARGE SCALE GENOMIC DNA]</scope>
    <source>
        <strain evidence="2 3">DSM 15475</strain>
    </source>
</reference>
<evidence type="ECO:0000313" key="3">
    <source>
        <dbReference type="Proteomes" id="UP000535437"/>
    </source>
</evidence>